<name>A0ABW2YLZ9_9GAMM</name>
<feature type="transmembrane region" description="Helical" evidence="1">
    <location>
        <begin position="288"/>
        <end position="310"/>
    </location>
</feature>
<evidence type="ECO:0000313" key="3">
    <source>
        <dbReference type="EMBL" id="MFD0738881.1"/>
    </source>
</evidence>
<evidence type="ECO:0000256" key="1">
    <source>
        <dbReference type="SAM" id="Phobius"/>
    </source>
</evidence>
<dbReference type="InterPro" id="IPR052529">
    <property type="entry name" value="Bact_Transport_Assoc"/>
</dbReference>
<dbReference type="EMBL" id="JBHTIH010000003">
    <property type="protein sequence ID" value="MFD0738881.1"/>
    <property type="molecule type" value="Genomic_DNA"/>
</dbReference>
<dbReference type="PANTHER" id="PTHR30590">
    <property type="entry name" value="INNER MEMBRANE PROTEIN"/>
    <property type="match status" value="1"/>
</dbReference>
<gene>
    <name evidence="3" type="ORF">ACFQZQ_06260</name>
</gene>
<keyword evidence="1" id="KW-1133">Transmembrane helix</keyword>
<feature type="transmembrane region" description="Helical" evidence="1">
    <location>
        <begin position="331"/>
        <end position="350"/>
    </location>
</feature>
<evidence type="ECO:0000259" key="2">
    <source>
        <dbReference type="Pfam" id="PF04235"/>
    </source>
</evidence>
<keyword evidence="1" id="KW-0812">Transmembrane</keyword>
<feature type="transmembrane region" description="Helical" evidence="1">
    <location>
        <begin position="63"/>
        <end position="85"/>
    </location>
</feature>
<evidence type="ECO:0000313" key="4">
    <source>
        <dbReference type="Proteomes" id="UP001597090"/>
    </source>
</evidence>
<accession>A0ABW2YLZ9</accession>
<comment type="caution">
    <text evidence="3">The sequence shown here is derived from an EMBL/GenBank/DDBJ whole genome shotgun (WGS) entry which is preliminary data.</text>
</comment>
<protein>
    <submittedName>
        <fullName evidence="3">DUF418 domain-containing protein</fullName>
    </submittedName>
</protein>
<dbReference type="Pfam" id="PF04235">
    <property type="entry name" value="DUF418"/>
    <property type="match status" value="1"/>
</dbReference>
<keyword evidence="4" id="KW-1185">Reference proteome</keyword>
<feature type="transmembrane region" description="Helical" evidence="1">
    <location>
        <begin position="356"/>
        <end position="378"/>
    </location>
</feature>
<feature type="domain" description="DUF418" evidence="2">
    <location>
        <begin position="229"/>
        <end position="396"/>
    </location>
</feature>
<dbReference type="Proteomes" id="UP001597090">
    <property type="component" value="Unassembled WGS sequence"/>
</dbReference>
<feature type="transmembrane region" description="Helical" evidence="1">
    <location>
        <begin position="21"/>
        <end position="43"/>
    </location>
</feature>
<feature type="transmembrane region" description="Helical" evidence="1">
    <location>
        <begin position="128"/>
        <end position="144"/>
    </location>
</feature>
<sequence>MAIIPFQPTDPAQRLELLDALRGFALAGVLLSNLLVFTQFAYLDDAGRAALPSAGLDRVLEPALNLLVTGKFLTLFSLLFGVGFALQMQRADDDADPTSRRRRRYLRRLAVLLVIGLAHAWLWWGDILRYYALLGLLLLPLQRLSTRALAVLGAVLAVVPHPLFAQLFAAAGPALASQEQAHAAALAAFGDTRWPPMLHGNRVFGQWWMAKHWGLACTVAGCLLVGAALGRSGVLRDPAAHPRFWRRLRLALPLGLLLAVGLTLSAYGRLPSPAAGADGGIARMGLRMLHDAATMLLGLGYLAGFAWLFGRARWRRGLQWLAPVGRMALSNYLLQTLAGIALFYGVGLGWGPRWGLPGLLAAWAAVFAAQVALSHAWLARFRFGPAEWAWRSVTYGRRQPLRR</sequence>
<feature type="transmembrane region" description="Helical" evidence="1">
    <location>
        <begin position="105"/>
        <end position="122"/>
    </location>
</feature>
<organism evidence="3 4">
    <name type="scientific">Lysobacter koreensis</name>
    <dbReference type="NCBI Taxonomy" id="266122"/>
    <lineage>
        <taxon>Bacteria</taxon>
        <taxon>Pseudomonadati</taxon>
        <taxon>Pseudomonadota</taxon>
        <taxon>Gammaproteobacteria</taxon>
        <taxon>Lysobacterales</taxon>
        <taxon>Lysobacteraceae</taxon>
        <taxon>Lysobacter</taxon>
    </lineage>
</organism>
<reference evidence="4" key="1">
    <citation type="journal article" date="2019" name="Int. J. Syst. Evol. Microbiol.">
        <title>The Global Catalogue of Microorganisms (GCM) 10K type strain sequencing project: providing services to taxonomists for standard genome sequencing and annotation.</title>
        <authorList>
            <consortium name="The Broad Institute Genomics Platform"/>
            <consortium name="The Broad Institute Genome Sequencing Center for Infectious Disease"/>
            <person name="Wu L."/>
            <person name="Ma J."/>
        </authorList>
    </citation>
    <scope>NUCLEOTIDE SEQUENCE [LARGE SCALE GENOMIC DNA]</scope>
    <source>
        <strain evidence="4">CCUG 55491</strain>
    </source>
</reference>
<dbReference type="RefSeq" id="WP_386811907.1">
    <property type="nucleotide sequence ID" value="NZ_JBHTIH010000003.1"/>
</dbReference>
<feature type="transmembrane region" description="Helical" evidence="1">
    <location>
        <begin position="250"/>
        <end position="268"/>
    </location>
</feature>
<feature type="transmembrane region" description="Helical" evidence="1">
    <location>
        <begin position="149"/>
        <end position="169"/>
    </location>
</feature>
<dbReference type="InterPro" id="IPR007349">
    <property type="entry name" value="DUF418"/>
</dbReference>
<feature type="transmembrane region" description="Helical" evidence="1">
    <location>
        <begin position="212"/>
        <end position="229"/>
    </location>
</feature>
<proteinExistence type="predicted"/>
<dbReference type="PANTHER" id="PTHR30590:SF2">
    <property type="entry name" value="INNER MEMBRANE PROTEIN"/>
    <property type="match status" value="1"/>
</dbReference>
<keyword evidence="1" id="KW-0472">Membrane</keyword>